<dbReference type="CDD" id="cd07814">
    <property type="entry name" value="SRPBCC_CalC_Aha1-like"/>
    <property type="match status" value="1"/>
</dbReference>
<keyword evidence="4" id="KW-1185">Reference proteome</keyword>
<dbReference type="STRING" id="1302690.BUE76_14725"/>
<accession>A0A1M4Y0N0</accession>
<evidence type="ECO:0000313" key="3">
    <source>
        <dbReference type="EMBL" id="SHE99301.1"/>
    </source>
</evidence>
<evidence type="ECO:0000259" key="2">
    <source>
        <dbReference type="Pfam" id="PF08327"/>
    </source>
</evidence>
<dbReference type="Pfam" id="PF08327">
    <property type="entry name" value="AHSA1"/>
    <property type="match status" value="1"/>
</dbReference>
<reference evidence="3 4" key="1">
    <citation type="submission" date="2016-11" db="EMBL/GenBank/DDBJ databases">
        <authorList>
            <person name="Jaros S."/>
            <person name="Januszkiewicz K."/>
            <person name="Wedrychowicz H."/>
        </authorList>
    </citation>
    <scope>NUCLEOTIDE SEQUENCE [LARGE SCALE GENOMIC DNA]</scope>
    <source>
        <strain evidence="3 4">DSM 26897</strain>
    </source>
</reference>
<dbReference type="AlphaFoldDB" id="A0A1M4Y0N0"/>
<protein>
    <submittedName>
        <fullName evidence="3">Uncharacterized conserved protein YndB, AHSA1/START domain</fullName>
    </submittedName>
</protein>
<dbReference type="EMBL" id="FQUO01000004">
    <property type="protein sequence ID" value="SHE99301.1"/>
    <property type="molecule type" value="Genomic_DNA"/>
</dbReference>
<dbReference type="SUPFAM" id="SSF55961">
    <property type="entry name" value="Bet v1-like"/>
    <property type="match status" value="1"/>
</dbReference>
<dbReference type="InterPro" id="IPR023393">
    <property type="entry name" value="START-like_dom_sf"/>
</dbReference>
<gene>
    <name evidence="3" type="ORF">SAMN05444008_104110</name>
</gene>
<proteinExistence type="inferred from homology"/>
<comment type="similarity">
    <text evidence="1">Belongs to the AHA1 family.</text>
</comment>
<dbReference type="Gene3D" id="3.30.530.20">
    <property type="match status" value="1"/>
</dbReference>
<name>A0A1M4Y0N0_9BACT</name>
<evidence type="ECO:0000313" key="4">
    <source>
        <dbReference type="Proteomes" id="UP000184368"/>
    </source>
</evidence>
<dbReference type="InterPro" id="IPR013538">
    <property type="entry name" value="ASHA1/2-like_C"/>
</dbReference>
<feature type="domain" description="Activator of Hsp90 ATPase homologue 1/2-like C-terminal" evidence="2">
    <location>
        <begin position="7"/>
        <end position="110"/>
    </location>
</feature>
<organism evidence="3 4">
    <name type="scientific">Cnuella takakiae</name>
    <dbReference type="NCBI Taxonomy" id="1302690"/>
    <lineage>
        <taxon>Bacteria</taxon>
        <taxon>Pseudomonadati</taxon>
        <taxon>Bacteroidota</taxon>
        <taxon>Chitinophagia</taxon>
        <taxon>Chitinophagales</taxon>
        <taxon>Chitinophagaceae</taxon>
        <taxon>Cnuella</taxon>
    </lineage>
</organism>
<sequence length="114" mass="12903">MGNQLVSVENNVQEGGKVQYLFNTGTTTENIEISGTYEHVEPNKALDYSWIWHLPHQPVGNGDYKLHIRFEPAGSGSRLEVQQENFGSEEAVQPHREGWEKSLEELKTYLSGKS</sequence>
<evidence type="ECO:0000256" key="1">
    <source>
        <dbReference type="ARBA" id="ARBA00006817"/>
    </source>
</evidence>
<dbReference type="Proteomes" id="UP000184368">
    <property type="component" value="Unassembled WGS sequence"/>
</dbReference>